<dbReference type="Pfam" id="PF00534">
    <property type="entry name" value="Glycos_transf_1"/>
    <property type="match status" value="1"/>
</dbReference>
<dbReference type="Gene3D" id="3.40.50.2000">
    <property type="entry name" value="Glycogen Phosphorylase B"/>
    <property type="match status" value="2"/>
</dbReference>
<dbReference type="OrthoDB" id="9806653at2"/>
<dbReference type="InterPro" id="IPR050194">
    <property type="entry name" value="Glycosyltransferase_grp1"/>
</dbReference>
<gene>
    <name evidence="2" type="ORF">SAMN05518684_13011</name>
</gene>
<feature type="domain" description="Glycosyl transferase family 1" evidence="1">
    <location>
        <begin position="206"/>
        <end position="354"/>
    </location>
</feature>
<organism evidence="2 3">
    <name type="scientific">Salipaludibacillus aurantiacus</name>
    <dbReference type="NCBI Taxonomy" id="1601833"/>
    <lineage>
        <taxon>Bacteria</taxon>
        <taxon>Bacillati</taxon>
        <taxon>Bacillota</taxon>
        <taxon>Bacilli</taxon>
        <taxon>Bacillales</taxon>
        <taxon>Bacillaceae</taxon>
    </lineage>
</organism>
<keyword evidence="2" id="KW-0808">Transferase</keyword>
<name>A0A1H9X9H4_9BACI</name>
<evidence type="ECO:0000259" key="1">
    <source>
        <dbReference type="Pfam" id="PF00534"/>
    </source>
</evidence>
<evidence type="ECO:0000313" key="2">
    <source>
        <dbReference type="EMBL" id="SES42848.1"/>
    </source>
</evidence>
<dbReference type="STRING" id="1601833.SAMN05518684_13011"/>
<reference evidence="3" key="1">
    <citation type="submission" date="2016-10" db="EMBL/GenBank/DDBJ databases">
        <authorList>
            <person name="Varghese N."/>
            <person name="Submissions S."/>
        </authorList>
    </citation>
    <scope>NUCLEOTIDE SEQUENCE [LARGE SCALE GENOMIC DNA]</scope>
    <source>
        <strain evidence="3">S9</strain>
    </source>
</reference>
<keyword evidence="3" id="KW-1185">Reference proteome</keyword>
<dbReference type="AlphaFoldDB" id="A0A1H9X9H4"/>
<dbReference type="GO" id="GO:0016757">
    <property type="term" value="F:glycosyltransferase activity"/>
    <property type="evidence" value="ECO:0007669"/>
    <property type="project" value="InterPro"/>
</dbReference>
<protein>
    <submittedName>
        <fullName evidence="2">Glycosyltransferase involved in cell wall bisynthesis</fullName>
    </submittedName>
</protein>
<dbReference type="PANTHER" id="PTHR45947:SF15">
    <property type="entry name" value="TEICHURONIC ACID BIOSYNTHESIS GLYCOSYLTRANSFERASE TUAC-RELATED"/>
    <property type="match status" value="1"/>
</dbReference>
<dbReference type="SUPFAM" id="SSF53756">
    <property type="entry name" value="UDP-Glycosyltransferase/glycogen phosphorylase"/>
    <property type="match status" value="1"/>
</dbReference>
<dbReference type="Proteomes" id="UP000198571">
    <property type="component" value="Unassembled WGS sequence"/>
</dbReference>
<dbReference type="PANTHER" id="PTHR45947">
    <property type="entry name" value="SULFOQUINOVOSYL TRANSFERASE SQD2"/>
    <property type="match status" value="1"/>
</dbReference>
<dbReference type="RefSeq" id="WP_093056204.1">
    <property type="nucleotide sequence ID" value="NZ_FOGT01000030.1"/>
</dbReference>
<accession>A0A1H9X9H4</accession>
<dbReference type="EMBL" id="FOGT01000030">
    <property type="protein sequence ID" value="SES42848.1"/>
    <property type="molecule type" value="Genomic_DNA"/>
</dbReference>
<proteinExistence type="predicted"/>
<dbReference type="InterPro" id="IPR001296">
    <property type="entry name" value="Glyco_trans_1"/>
</dbReference>
<evidence type="ECO:0000313" key="3">
    <source>
        <dbReference type="Proteomes" id="UP000198571"/>
    </source>
</evidence>
<sequence length="381" mass="43314">MKKIEHICFIVPNYPTKNDPVYTFVRELICSIADSGIKCTVIAPQSITNFIIKRKRKRPYFWEDYNENNYKIDIYQPIHAPFLNFKLKGSNLAGMITQFTVVRTFNKINQSPDTLYAHFWHSGVVAGHIGNNYNLPVFIASGESKIWVEKLYSKKKILRSLESVRGVISVSRKNMLESTSLGLASRDKIKVIPNSVNNKVFYKMNKREARKKLGFAEEDFIVAFTGSFNYRKGVLRLEEALKKNPGVKSLFIGSGELVPQCENILFQGKLPHNQVVTYLNAADIFVLPTLAEGCCNAIIEAMACGLPIISSNLSFNDDILDDQNSIRVDSKNIDELAKSIQYLKDNKDIRDRMAASSLVKAKELDIQNRSRKIVDFLRENL</sequence>